<protein>
    <submittedName>
        <fullName evidence="1">SRPBCC family protein</fullName>
    </submittedName>
</protein>
<sequence>MRTQTLTYTQVIPAEIDEVWSFFANPLNLERITPPDIHFTITTPVRGEELHEGMKISYMLSPILSLPLRWVTGITRVEKPERFEDEQVEGPYEYWHHRHEFTPVENGVMMTDTIEYRIPYGPFGELLDVLFINRRLDEVFRYRQKKVEEIFGFAEAV</sequence>
<accession>A0ABR9XSH7</accession>
<dbReference type="Proteomes" id="UP000619838">
    <property type="component" value="Unassembled WGS sequence"/>
</dbReference>
<reference evidence="1 2" key="1">
    <citation type="journal article" date="2020" name="Microorganisms">
        <title>Simultaneous Genome Sequencing of Prosthecochloris ethylica and Desulfuromonas acetoxidans within a Syntrophic Mixture Reveals Unique Pili and Protein Interactions.</title>
        <authorList>
            <person name="Kyndt J.A."/>
            <person name="Van Beeumen J.J."/>
            <person name="Meyer T.E."/>
        </authorList>
    </citation>
    <scope>NUCLEOTIDE SEQUENCE [LARGE SCALE GENOMIC DNA]</scope>
    <source>
        <strain evidence="1 2">N3</strain>
    </source>
</reference>
<gene>
    <name evidence="1" type="ORF">INT08_06825</name>
</gene>
<dbReference type="CDD" id="cd07820">
    <property type="entry name" value="SRPBCC_3"/>
    <property type="match status" value="1"/>
</dbReference>
<name>A0ABR9XSH7_9CHLB</name>
<organism evidence="1 2">
    <name type="scientific">Prosthecochloris ethylica</name>
    <dbReference type="NCBI Taxonomy" id="2743976"/>
    <lineage>
        <taxon>Bacteria</taxon>
        <taxon>Pseudomonadati</taxon>
        <taxon>Chlorobiota</taxon>
        <taxon>Chlorobiia</taxon>
        <taxon>Chlorobiales</taxon>
        <taxon>Chlorobiaceae</taxon>
        <taxon>Prosthecochloris</taxon>
    </lineage>
</organism>
<dbReference type="RefSeq" id="WP_114607157.1">
    <property type="nucleotide sequence ID" value="NZ_JABVZQ010000001.1"/>
</dbReference>
<dbReference type="InterPro" id="IPR023393">
    <property type="entry name" value="START-like_dom_sf"/>
</dbReference>
<dbReference type="EMBL" id="JADGII010000009">
    <property type="protein sequence ID" value="MBF0636884.1"/>
    <property type="molecule type" value="Genomic_DNA"/>
</dbReference>
<evidence type="ECO:0000313" key="2">
    <source>
        <dbReference type="Proteomes" id="UP000619838"/>
    </source>
</evidence>
<comment type="caution">
    <text evidence="1">The sequence shown here is derived from an EMBL/GenBank/DDBJ whole genome shotgun (WGS) entry which is preliminary data.</text>
</comment>
<evidence type="ECO:0000313" key="1">
    <source>
        <dbReference type="EMBL" id="MBF0636884.1"/>
    </source>
</evidence>
<proteinExistence type="predicted"/>
<dbReference type="SUPFAM" id="SSF55961">
    <property type="entry name" value="Bet v1-like"/>
    <property type="match status" value="1"/>
</dbReference>
<dbReference type="Gene3D" id="3.30.530.20">
    <property type="match status" value="1"/>
</dbReference>
<keyword evidence="2" id="KW-1185">Reference proteome</keyword>